<dbReference type="AlphaFoldDB" id="A0A0K1Q041"/>
<dbReference type="EMBL" id="CP012333">
    <property type="protein sequence ID" value="AKU99006.1"/>
    <property type="molecule type" value="Genomic_DNA"/>
</dbReference>
<dbReference type="InterPro" id="IPR019734">
    <property type="entry name" value="TPR_rpt"/>
</dbReference>
<organism evidence="3 4">
    <name type="scientific">Labilithrix luteola</name>
    <dbReference type="NCBI Taxonomy" id="1391654"/>
    <lineage>
        <taxon>Bacteria</taxon>
        <taxon>Pseudomonadati</taxon>
        <taxon>Myxococcota</taxon>
        <taxon>Polyangia</taxon>
        <taxon>Polyangiales</taxon>
        <taxon>Labilitrichaceae</taxon>
        <taxon>Labilithrix</taxon>
    </lineage>
</organism>
<accession>A0A0K1Q041</accession>
<evidence type="ECO:0000256" key="1">
    <source>
        <dbReference type="PROSITE-ProRule" id="PRU00339"/>
    </source>
</evidence>
<evidence type="ECO:0000313" key="3">
    <source>
        <dbReference type="EMBL" id="AKU99006.1"/>
    </source>
</evidence>
<dbReference type="RefSeq" id="WP_146650227.1">
    <property type="nucleotide sequence ID" value="NZ_CP012333.1"/>
</dbReference>
<dbReference type="PROSITE" id="PS50005">
    <property type="entry name" value="TPR"/>
    <property type="match status" value="1"/>
</dbReference>
<dbReference type="SUPFAM" id="SSF48452">
    <property type="entry name" value="TPR-like"/>
    <property type="match status" value="1"/>
</dbReference>
<name>A0A0K1Q041_9BACT</name>
<keyword evidence="1" id="KW-0802">TPR repeat</keyword>
<feature type="compositionally biased region" description="Low complexity" evidence="2">
    <location>
        <begin position="38"/>
        <end position="63"/>
    </location>
</feature>
<gene>
    <name evidence="3" type="ORF">AKJ09_05670</name>
</gene>
<feature type="repeat" description="TPR" evidence="1">
    <location>
        <begin position="109"/>
        <end position="142"/>
    </location>
</feature>
<protein>
    <submittedName>
        <fullName evidence="3">TPR domain protein, putative component of TonB system</fullName>
    </submittedName>
</protein>
<evidence type="ECO:0000256" key="2">
    <source>
        <dbReference type="SAM" id="MobiDB-lite"/>
    </source>
</evidence>
<dbReference type="KEGG" id="llu:AKJ09_05670"/>
<dbReference type="Gene3D" id="1.25.40.10">
    <property type="entry name" value="Tetratricopeptide repeat domain"/>
    <property type="match status" value="2"/>
</dbReference>
<sequence length="729" mass="80815">MSESEQFGEANETVTEESVPGVVATPSLMPPPEPLPSIPVLRESSLRPPSSSARIPPAPTSRSLPPMPAVEPILELAADARERKEWDAALELYKKALFLIDVTDGSAQASLYAYVAEVKLAQDKKREAETNFEKALAVNPAHLRSLDGLVSLAVEAREWPRVVQYRTKRIAALEHPDDRASELCRLADVFEIQLDDRDKAVATLETADRERPEDVGILLKLRQLYESERKWPRVLDVLDQLCRISSKPRERGAYRFAQADIVLGRLREEPRGLAFLELALDEDPQHDRALSALFSVRTRREEWAELAVVHERLIDRLAGIGDRARAWEVCKKLGTLRRDKLLDGPGAMEAFRGAVELYPDDVESRASLAELYAAKGDRSLAVHELEVVAMHAPFRSHTFRRLFDLHTRAQRPDRAWLVATCLEELSAADVSHELLIEQFRPEGPIRPTTALDEAWWDEYLRAPGADPLVAEILRAVSNAAIAIRLEELGAKKKLPVLEASAKQDKAGTASVVRTFVWAARALGITAPDLYLLEDVPSGIAAVPAVQPATALGPQVRSGMTVQKLAFLAGRHLTYYRPEHYALVFFPTLADLSSLVLSSMRLVIPQLSVPPPADVDSRVGSELGARLTDEEKARLEEAVRRLEERGGQLDLLAWIRHVELTAARAGLLLAGDLRVAMRMIKEEARAIGELSLETKRGDLLSFTASPDYGKLRERMGVAILSTAPPPPHED</sequence>
<feature type="compositionally biased region" description="Pro residues" evidence="2">
    <location>
        <begin position="28"/>
        <end position="37"/>
    </location>
</feature>
<dbReference type="InterPro" id="IPR011990">
    <property type="entry name" value="TPR-like_helical_dom_sf"/>
</dbReference>
<reference evidence="3 4" key="1">
    <citation type="submission" date="2015-08" db="EMBL/GenBank/DDBJ databases">
        <authorList>
            <person name="Babu N.S."/>
            <person name="Beckwith C.J."/>
            <person name="Beseler K.G."/>
            <person name="Brison A."/>
            <person name="Carone J.V."/>
            <person name="Caskin T.P."/>
            <person name="Diamond M."/>
            <person name="Durham M.E."/>
            <person name="Foxe J.M."/>
            <person name="Go M."/>
            <person name="Henderson B.A."/>
            <person name="Jones I.B."/>
            <person name="McGettigan J.A."/>
            <person name="Micheletti S.J."/>
            <person name="Nasrallah M.E."/>
            <person name="Ortiz D."/>
            <person name="Piller C.R."/>
            <person name="Privatt S.R."/>
            <person name="Schneider S.L."/>
            <person name="Sharp S."/>
            <person name="Smith T.C."/>
            <person name="Stanton J.D."/>
            <person name="Ullery H.E."/>
            <person name="Wilson R.J."/>
            <person name="Serrano M.G."/>
            <person name="Buck G."/>
            <person name="Lee V."/>
            <person name="Wang Y."/>
            <person name="Carvalho R."/>
            <person name="Voegtly L."/>
            <person name="Shi R."/>
            <person name="Duckworth R."/>
            <person name="Johnson A."/>
            <person name="Loviza R."/>
            <person name="Walstead R."/>
            <person name="Shah Z."/>
            <person name="Kiflezghi M."/>
            <person name="Wade K."/>
            <person name="Ball S.L."/>
            <person name="Bradley K.W."/>
            <person name="Asai D.J."/>
            <person name="Bowman C.A."/>
            <person name="Russell D.A."/>
            <person name="Pope W.H."/>
            <person name="Jacobs-Sera D."/>
            <person name="Hendrix R.W."/>
            <person name="Hatfull G.F."/>
        </authorList>
    </citation>
    <scope>NUCLEOTIDE SEQUENCE [LARGE SCALE GENOMIC DNA]</scope>
    <source>
        <strain evidence="3 4">DSM 27648</strain>
    </source>
</reference>
<dbReference type="OrthoDB" id="5244639at2"/>
<feature type="region of interest" description="Disordered" evidence="2">
    <location>
        <begin position="1"/>
        <end position="66"/>
    </location>
</feature>
<evidence type="ECO:0000313" key="4">
    <source>
        <dbReference type="Proteomes" id="UP000064967"/>
    </source>
</evidence>
<proteinExistence type="predicted"/>
<dbReference type="SMART" id="SM00028">
    <property type="entry name" value="TPR"/>
    <property type="match status" value="2"/>
</dbReference>
<dbReference type="Proteomes" id="UP000064967">
    <property type="component" value="Chromosome"/>
</dbReference>
<dbReference type="STRING" id="1391654.AKJ09_05670"/>
<keyword evidence="4" id="KW-1185">Reference proteome</keyword>